<dbReference type="STRING" id="1016849.A0A0D1YY53"/>
<dbReference type="Gene3D" id="2.60.120.650">
    <property type="entry name" value="Cupin"/>
    <property type="match status" value="1"/>
</dbReference>
<dbReference type="SUPFAM" id="SSF51197">
    <property type="entry name" value="Clavaminate synthase-like"/>
    <property type="match status" value="1"/>
</dbReference>
<feature type="domain" description="JmjC" evidence="1">
    <location>
        <begin position="1"/>
        <end position="148"/>
    </location>
</feature>
<reference evidence="2 3" key="1">
    <citation type="submission" date="2015-01" db="EMBL/GenBank/DDBJ databases">
        <title>The Genome Sequence of Exophiala sideris CBS121828.</title>
        <authorList>
            <consortium name="The Broad Institute Genomics Platform"/>
            <person name="Cuomo C."/>
            <person name="de Hoog S."/>
            <person name="Gorbushina A."/>
            <person name="Stielow B."/>
            <person name="Teixiera M."/>
            <person name="Abouelleil A."/>
            <person name="Chapman S.B."/>
            <person name="Priest M."/>
            <person name="Young S.K."/>
            <person name="Wortman J."/>
            <person name="Nusbaum C."/>
            <person name="Birren B."/>
        </authorList>
    </citation>
    <scope>NUCLEOTIDE SEQUENCE [LARGE SCALE GENOMIC DNA]</scope>
    <source>
        <strain evidence="2 3">CBS 121828</strain>
    </source>
</reference>
<accession>A0A0D1YY53</accession>
<organism evidence="2 3">
    <name type="scientific">Exophiala sideris</name>
    <dbReference type="NCBI Taxonomy" id="1016849"/>
    <lineage>
        <taxon>Eukaryota</taxon>
        <taxon>Fungi</taxon>
        <taxon>Dikarya</taxon>
        <taxon>Ascomycota</taxon>
        <taxon>Pezizomycotina</taxon>
        <taxon>Eurotiomycetes</taxon>
        <taxon>Chaetothyriomycetidae</taxon>
        <taxon>Chaetothyriales</taxon>
        <taxon>Herpotrichiellaceae</taxon>
        <taxon>Exophiala</taxon>
    </lineage>
</organism>
<gene>
    <name evidence="2" type="ORF">PV11_02075</name>
</gene>
<proteinExistence type="predicted"/>
<evidence type="ECO:0000259" key="1">
    <source>
        <dbReference type="PROSITE" id="PS51184"/>
    </source>
</evidence>
<dbReference type="HOGENOM" id="CLU_1555267_0_0_1"/>
<dbReference type="Proteomes" id="UP000053599">
    <property type="component" value="Unassembled WGS sequence"/>
</dbReference>
<dbReference type="EMBL" id="KN846951">
    <property type="protein sequence ID" value="KIV86464.1"/>
    <property type="molecule type" value="Genomic_DNA"/>
</dbReference>
<evidence type="ECO:0000313" key="2">
    <source>
        <dbReference type="EMBL" id="KIV86464.1"/>
    </source>
</evidence>
<sequence>MDKAGNAPVNFLNLAGIAPNPVPRALEGLHDYDILWNIREYDEGGKAAKERVRDLTNGTRFTLYSTNKSVHLAHRDEAPDEISEWQQSDEPAPKTNPIALVLKPGDTLIMPQGQSHEVKSLEGSLLTGIKMWDSRTLVHVCEALLEEHTLPEITNKDLEYECLEKLRVCEGE</sequence>
<name>A0A0D1YY53_9EURO</name>
<dbReference type="InterPro" id="IPR003347">
    <property type="entry name" value="JmjC_dom"/>
</dbReference>
<dbReference type="PROSITE" id="PS51184">
    <property type="entry name" value="JMJC"/>
    <property type="match status" value="1"/>
</dbReference>
<dbReference type="AlphaFoldDB" id="A0A0D1YY53"/>
<dbReference type="OrthoDB" id="5324497at2759"/>
<protein>
    <recommendedName>
        <fullName evidence="1">JmjC domain-containing protein</fullName>
    </recommendedName>
</protein>
<evidence type="ECO:0000313" key="3">
    <source>
        <dbReference type="Proteomes" id="UP000053599"/>
    </source>
</evidence>